<dbReference type="EMBL" id="JAVNWW010000004">
    <property type="protein sequence ID" value="MDU0809290.1"/>
    <property type="molecule type" value="Genomic_DNA"/>
</dbReference>
<organism evidence="2 3">
    <name type="scientific">Aquirufa regiilacus</name>
    <dbReference type="NCBI Taxonomy" id="3024868"/>
    <lineage>
        <taxon>Bacteria</taxon>
        <taxon>Pseudomonadati</taxon>
        <taxon>Bacteroidota</taxon>
        <taxon>Cytophagia</taxon>
        <taxon>Cytophagales</taxon>
        <taxon>Flectobacillaceae</taxon>
        <taxon>Aquirufa</taxon>
    </lineage>
</organism>
<comment type="caution">
    <text evidence="2">The sequence shown here is derived from an EMBL/GenBank/DDBJ whole genome shotgun (WGS) entry which is preliminary data.</text>
</comment>
<evidence type="ECO:0000313" key="2">
    <source>
        <dbReference type="EMBL" id="MDU0809290.1"/>
    </source>
</evidence>
<accession>A0ABU3TTU0</accession>
<evidence type="ECO:0000313" key="3">
    <source>
        <dbReference type="Proteomes" id="UP001249959"/>
    </source>
</evidence>
<feature type="chain" id="PRO_5046157987" evidence="1">
    <location>
        <begin position="20"/>
        <end position="115"/>
    </location>
</feature>
<keyword evidence="1" id="KW-0732">Signal</keyword>
<dbReference type="RefSeq" id="WP_316070778.1">
    <property type="nucleotide sequence ID" value="NZ_JAVNWW010000004.1"/>
</dbReference>
<feature type="signal peptide" evidence="1">
    <location>
        <begin position="1"/>
        <end position="19"/>
    </location>
</feature>
<protein>
    <submittedName>
        <fullName evidence="2">Uncharacterized protein</fullName>
    </submittedName>
</protein>
<gene>
    <name evidence="2" type="ORF">PQG45_09610</name>
</gene>
<reference evidence="2 3" key="1">
    <citation type="submission" date="2023-09" db="EMBL/GenBank/DDBJ databases">
        <title>Aquirufa genomes.</title>
        <authorList>
            <person name="Pitt A."/>
        </authorList>
    </citation>
    <scope>NUCLEOTIDE SEQUENCE [LARGE SCALE GENOMIC DNA]</scope>
    <source>
        <strain evidence="2 3">LEOWEIH-7C</strain>
    </source>
</reference>
<sequence length="115" mass="12858">MKILAFILSLFLFAFSASAQENSNISFSNDYKDVYHLSLIIYTPDGKMQTRVSNLAPNEIKSYSLPVNTEIYIADNKQEAFAMKGNDIKSTGVKPYLVLKESDAKLVIQLSSINL</sequence>
<dbReference type="Proteomes" id="UP001249959">
    <property type="component" value="Unassembled WGS sequence"/>
</dbReference>
<proteinExistence type="predicted"/>
<evidence type="ECO:0000256" key="1">
    <source>
        <dbReference type="SAM" id="SignalP"/>
    </source>
</evidence>
<name>A0ABU3TTU0_9BACT</name>
<keyword evidence="3" id="KW-1185">Reference proteome</keyword>